<evidence type="ECO:0000256" key="2">
    <source>
        <dbReference type="PIRSR" id="PIRSR016521-1"/>
    </source>
</evidence>
<evidence type="ECO:0000256" key="1">
    <source>
        <dbReference type="ARBA" id="ARBA00006538"/>
    </source>
</evidence>
<dbReference type="GO" id="GO:0047617">
    <property type="term" value="F:fatty acyl-CoA hydrolase activity"/>
    <property type="evidence" value="ECO:0007669"/>
    <property type="project" value="TreeGrafter"/>
</dbReference>
<dbReference type="PANTHER" id="PTHR10824">
    <property type="entry name" value="ACYL-COENZYME A THIOESTERASE-RELATED"/>
    <property type="match status" value="1"/>
</dbReference>
<sequence>MFLSDYYCINASMHLAHDVLWKSTATFVSDTNGIINISQIPSCSGSYEGISTMGLFFNAKPLTNKRKKLPNSLSKIPLLDHFFVGIKIMQGNTVIAERTFTRHYMSSQISHQDIYGKHFQGRLFYDKKAIKTPALIIVSGSEGRIEKAQNIAHLLSSRGYIYLAIAYFGLEGLSKHLKHVPLECLVEAKSYLRQHPQVDSERIGIYGRSKGAELVLAGESIFNDVQCLVLNSPSDVVYEGIIGKWNSHTSTWTHLHKELPYQKFRFRDYLFSKLFRKNFPKDCSARIDIGQMYSPTLLLGSTVDKIWDASSAIDDIVSHYKGHYITFKKYHETGHMLTVAYQPNHRYQKDWRLLMKESEDSWLATIRFFDRHLKKQ</sequence>
<proteinExistence type="inferred from homology"/>
<dbReference type="GO" id="GO:0006631">
    <property type="term" value="P:fatty acid metabolic process"/>
    <property type="evidence" value="ECO:0007669"/>
    <property type="project" value="TreeGrafter"/>
</dbReference>
<dbReference type="Pfam" id="PF08840">
    <property type="entry name" value="BAAT_C"/>
    <property type="match status" value="1"/>
</dbReference>
<comment type="similarity">
    <text evidence="1">Belongs to the C/M/P thioester hydrolase family.</text>
</comment>
<dbReference type="PANTHER" id="PTHR10824:SF4">
    <property type="entry name" value="ACYL-COENZYME A THIOESTERASE 1-LIKE"/>
    <property type="match status" value="1"/>
</dbReference>
<feature type="domain" description="BAAT/Acyl-CoA thioester hydrolase C-terminal" evidence="4">
    <location>
        <begin position="181"/>
        <end position="373"/>
    </location>
</feature>
<dbReference type="InterPro" id="IPR042490">
    <property type="entry name" value="Thio_Ohase/BAAT_N"/>
</dbReference>
<dbReference type="Gene3D" id="3.40.50.1820">
    <property type="entry name" value="alpha/beta hydrolase"/>
    <property type="match status" value="1"/>
</dbReference>
<dbReference type="AlphaFoldDB" id="A0A8D6U5U2"/>
<dbReference type="Proteomes" id="UP000509791">
    <property type="component" value="Chromosome"/>
</dbReference>
<name>A0A8D6U5U2_STRTR</name>
<evidence type="ECO:0000259" key="4">
    <source>
        <dbReference type="Pfam" id="PF08840"/>
    </source>
</evidence>
<dbReference type="InterPro" id="IPR016662">
    <property type="entry name" value="Acyl-CoA_thioEstase_long-chain"/>
</dbReference>
<gene>
    <name evidence="5" type="ORF">STHERMO_0250</name>
</gene>
<feature type="active site" description="Charge relay system" evidence="2">
    <location>
        <position position="209"/>
    </location>
</feature>
<dbReference type="SUPFAM" id="SSF53474">
    <property type="entry name" value="alpha/beta-Hydrolases"/>
    <property type="match status" value="1"/>
</dbReference>
<protein>
    <submittedName>
        <fullName evidence="5">Acyl-CoA thioesterase 1</fullName>
    </submittedName>
</protein>
<feature type="active site" description="Charge relay system" evidence="2">
    <location>
        <position position="335"/>
    </location>
</feature>
<dbReference type="GO" id="GO:0006637">
    <property type="term" value="P:acyl-CoA metabolic process"/>
    <property type="evidence" value="ECO:0007669"/>
    <property type="project" value="InterPro"/>
</dbReference>
<evidence type="ECO:0000259" key="3">
    <source>
        <dbReference type="Pfam" id="PF04775"/>
    </source>
</evidence>
<organism evidence="5 6">
    <name type="scientific">Streptococcus thermophilus</name>
    <dbReference type="NCBI Taxonomy" id="1308"/>
    <lineage>
        <taxon>Bacteria</taxon>
        <taxon>Bacillati</taxon>
        <taxon>Bacillota</taxon>
        <taxon>Bacilli</taxon>
        <taxon>Lactobacillales</taxon>
        <taxon>Streptococcaceae</taxon>
        <taxon>Streptococcus</taxon>
    </lineage>
</organism>
<dbReference type="InterPro" id="IPR006862">
    <property type="entry name" value="Thio_Ohase/aa_AcTrfase"/>
</dbReference>
<dbReference type="Pfam" id="PF04775">
    <property type="entry name" value="Bile_Hydr_Trans"/>
    <property type="match status" value="1"/>
</dbReference>
<evidence type="ECO:0000313" key="6">
    <source>
        <dbReference type="Proteomes" id="UP000509791"/>
    </source>
</evidence>
<dbReference type="InterPro" id="IPR014940">
    <property type="entry name" value="BAAT_C"/>
</dbReference>
<dbReference type="EMBL" id="LR822027">
    <property type="protein sequence ID" value="CAD0150964.1"/>
    <property type="molecule type" value="Genomic_DNA"/>
</dbReference>
<reference evidence="5 6" key="1">
    <citation type="submission" date="2020-06" db="EMBL/GenBank/DDBJ databases">
        <authorList>
            <person name="Chuat V."/>
        </authorList>
    </citation>
    <scope>NUCLEOTIDE SEQUENCE [LARGE SCALE GENOMIC DNA]</scope>
    <source>
        <strain evidence="5">STH_CIRM_998</strain>
    </source>
</reference>
<dbReference type="InterPro" id="IPR029058">
    <property type="entry name" value="AB_hydrolase_fold"/>
</dbReference>
<evidence type="ECO:0000313" key="5">
    <source>
        <dbReference type="EMBL" id="CAD0150964.1"/>
    </source>
</evidence>
<dbReference type="Gene3D" id="2.60.40.2240">
    <property type="entry name" value="Acyl-CoA thioester hydrolase/BAAT N-terminal domain"/>
    <property type="match status" value="1"/>
</dbReference>
<dbReference type="RefSeq" id="WP_415669546.1">
    <property type="nucleotide sequence ID" value="NZ_LR822020.1"/>
</dbReference>
<dbReference type="PIRSF" id="PIRSF016521">
    <property type="entry name" value="Acyl-CoA_hydro"/>
    <property type="match status" value="1"/>
</dbReference>
<accession>A0A8D6U5U2</accession>
<feature type="domain" description="Acyl-CoA thioester hydrolase/bile acid-CoA amino acid N-acetyltransferase" evidence="3">
    <location>
        <begin position="7"/>
        <end position="114"/>
    </location>
</feature>
<feature type="active site" description="Charge relay system" evidence="2">
    <location>
        <position position="304"/>
    </location>
</feature>